<dbReference type="PANTHER" id="PTHR30509">
    <property type="entry name" value="P-HYDROXYBENZOIC ACID EFFLUX PUMP SUBUNIT-RELATED"/>
    <property type="match status" value="1"/>
</dbReference>
<sequence length="302" mass="34161">MKKNMNLGIGMRTIKTGLAVSISIMICSLFESKSPIFAGIGAIMAMQASVSESFTMGKNRMLGTFVGAIVGLLFSLAFPQNPFFIGIGVIIVIHLCYIMRWNKALQLSAIVFMGIALNPIIEARFSYALFRIIDTFIGIIAGMIINYFISAPNMEKKIRGSINTLYKECKKIIYTIIWKQEEVDLKELRSDITSLTENYEALSNDIDLNLFRNKDSNSYNKILSIADSIETNISLLSKMDKIPYIDGKNQKLLKELFDKTLDPKEGLIKEDIDIVYNYHLNQSLNLLLEIKSFLEEHPLEDK</sequence>
<evidence type="ECO:0000256" key="3">
    <source>
        <dbReference type="ARBA" id="ARBA00022692"/>
    </source>
</evidence>
<keyword evidence="4 6" id="KW-1133">Transmembrane helix</keyword>
<evidence type="ECO:0000256" key="6">
    <source>
        <dbReference type="SAM" id="Phobius"/>
    </source>
</evidence>
<feature type="transmembrane region" description="Helical" evidence="6">
    <location>
        <begin position="104"/>
        <end position="121"/>
    </location>
</feature>
<reference evidence="7 8" key="1">
    <citation type="submission" date="2022-06" db="EMBL/GenBank/DDBJ databases">
        <title>Isolation of gut microbiota from human fecal samples.</title>
        <authorList>
            <person name="Pamer E.G."/>
            <person name="Barat B."/>
            <person name="Waligurski E."/>
            <person name="Medina S."/>
            <person name="Paddock L."/>
            <person name="Mostad J."/>
        </authorList>
    </citation>
    <scope>NUCLEOTIDE SEQUENCE [LARGE SCALE GENOMIC DNA]</scope>
    <source>
        <strain evidence="7 8">DFI.7.95</strain>
    </source>
</reference>
<organism evidence="7 8">
    <name type="scientific">Tissierella carlieri</name>
    <dbReference type="NCBI Taxonomy" id="689904"/>
    <lineage>
        <taxon>Bacteria</taxon>
        <taxon>Bacillati</taxon>
        <taxon>Bacillota</taxon>
        <taxon>Tissierellia</taxon>
        <taxon>Tissierellales</taxon>
        <taxon>Tissierellaceae</taxon>
        <taxon>Tissierella</taxon>
    </lineage>
</organism>
<evidence type="ECO:0000256" key="4">
    <source>
        <dbReference type="ARBA" id="ARBA00022989"/>
    </source>
</evidence>
<dbReference type="RefSeq" id="WP_256312999.1">
    <property type="nucleotide sequence ID" value="NZ_JANGAC010000024.1"/>
</dbReference>
<comment type="subcellular location">
    <subcellularLocation>
        <location evidence="1">Cell membrane</location>
        <topology evidence="1">Multi-pass membrane protein</topology>
    </subcellularLocation>
</comment>
<gene>
    <name evidence="7" type="ORF">NE686_20950</name>
</gene>
<evidence type="ECO:0000256" key="2">
    <source>
        <dbReference type="ARBA" id="ARBA00022475"/>
    </source>
</evidence>
<evidence type="ECO:0000256" key="1">
    <source>
        <dbReference type="ARBA" id="ARBA00004651"/>
    </source>
</evidence>
<evidence type="ECO:0000313" key="7">
    <source>
        <dbReference type="EMBL" id="MCQ4925577.1"/>
    </source>
</evidence>
<keyword evidence="2" id="KW-1003">Cell membrane</keyword>
<feature type="transmembrane region" description="Helical" evidence="6">
    <location>
        <begin position="83"/>
        <end position="99"/>
    </location>
</feature>
<protein>
    <submittedName>
        <fullName evidence="7">Aromatic acid exporter family protein</fullName>
    </submittedName>
</protein>
<dbReference type="Pfam" id="PF06081">
    <property type="entry name" value="ArAE_1"/>
    <property type="match status" value="1"/>
</dbReference>
<dbReference type="InterPro" id="IPR010343">
    <property type="entry name" value="ArAE_1"/>
</dbReference>
<name>A0ABT1SHZ7_9FIRM</name>
<dbReference type="PANTHER" id="PTHR30509:SF9">
    <property type="entry name" value="MULTIDRUG RESISTANCE PROTEIN MDTO"/>
    <property type="match status" value="1"/>
</dbReference>
<evidence type="ECO:0000313" key="8">
    <source>
        <dbReference type="Proteomes" id="UP001524478"/>
    </source>
</evidence>
<evidence type="ECO:0000256" key="5">
    <source>
        <dbReference type="ARBA" id="ARBA00023136"/>
    </source>
</evidence>
<keyword evidence="3 6" id="KW-0812">Transmembrane</keyword>
<keyword evidence="5 6" id="KW-0472">Membrane</keyword>
<dbReference type="Proteomes" id="UP001524478">
    <property type="component" value="Unassembled WGS sequence"/>
</dbReference>
<accession>A0ABT1SHZ7</accession>
<dbReference type="EMBL" id="JANGAC010000024">
    <property type="protein sequence ID" value="MCQ4925577.1"/>
    <property type="molecule type" value="Genomic_DNA"/>
</dbReference>
<comment type="caution">
    <text evidence="7">The sequence shown here is derived from an EMBL/GenBank/DDBJ whole genome shotgun (WGS) entry which is preliminary data.</text>
</comment>
<proteinExistence type="predicted"/>
<keyword evidence="8" id="KW-1185">Reference proteome</keyword>
<feature type="transmembrane region" description="Helical" evidence="6">
    <location>
        <begin position="127"/>
        <end position="149"/>
    </location>
</feature>